<dbReference type="InterPro" id="IPR001173">
    <property type="entry name" value="Glyco_trans_2-like"/>
</dbReference>
<dbReference type="AlphaFoldDB" id="A0A1F8AZU2"/>
<evidence type="ECO:0000259" key="5">
    <source>
        <dbReference type="Pfam" id="PF00535"/>
    </source>
</evidence>
<evidence type="ECO:0000313" key="7">
    <source>
        <dbReference type="Proteomes" id="UP000178313"/>
    </source>
</evidence>
<evidence type="ECO:0000256" key="2">
    <source>
        <dbReference type="ARBA" id="ARBA00022676"/>
    </source>
</evidence>
<dbReference type="Proteomes" id="UP000178313">
    <property type="component" value="Unassembled WGS sequence"/>
</dbReference>
<dbReference type="PANTHER" id="PTHR43630">
    <property type="entry name" value="POLY-BETA-1,6-N-ACETYL-D-GLUCOSAMINE SYNTHASE"/>
    <property type="match status" value="1"/>
</dbReference>
<evidence type="ECO:0000313" key="6">
    <source>
        <dbReference type="EMBL" id="OGM57257.1"/>
    </source>
</evidence>
<proteinExistence type="inferred from homology"/>
<keyword evidence="2" id="KW-0328">Glycosyltransferase</keyword>
<dbReference type="Pfam" id="PF00535">
    <property type="entry name" value="Glycos_transf_2"/>
    <property type="match status" value="1"/>
</dbReference>
<comment type="caution">
    <text evidence="6">The sequence shown here is derived from an EMBL/GenBank/DDBJ whole genome shotgun (WGS) entry which is preliminary data.</text>
</comment>
<feature type="transmembrane region" description="Helical" evidence="4">
    <location>
        <begin position="253"/>
        <end position="274"/>
    </location>
</feature>
<dbReference type="Gene3D" id="3.90.550.10">
    <property type="entry name" value="Spore Coat Polysaccharide Biosynthesis Protein SpsA, Chain A"/>
    <property type="match status" value="1"/>
</dbReference>
<dbReference type="STRING" id="1802513.A3E46_00885"/>
<evidence type="ECO:0000256" key="4">
    <source>
        <dbReference type="SAM" id="Phobius"/>
    </source>
</evidence>
<dbReference type="InterPro" id="IPR029044">
    <property type="entry name" value="Nucleotide-diphossugar_trans"/>
</dbReference>
<dbReference type="PANTHER" id="PTHR43630:SF1">
    <property type="entry name" value="POLY-BETA-1,6-N-ACETYL-D-GLUCOSAMINE SYNTHASE"/>
    <property type="match status" value="1"/>
</dbReference>
<dbReference type="GO" id="GO:0016757">
    <property type="term" value="F:glycosyltransferase activity"/>
    <property type="evidence" value="ECO:0007669"/>
    <property type="project" value="UniProtKB-KW"/>
</dbReference>
<dbReference type="EMBL" id="MGGZ01000015">
    <property type="protein sequence ID" value="OGM57257.1"/>
    <property type="molecule type" value="Genomic_DNA"/>
</dbReference>
<keyword evidence="4" id="KW-1133">Transmembrane helix</keyword>
<feature type="domain" description="Glycosyltransferase 2-like" evidence="5">
    <location>
        <begin position="4"/>
        <end position="147"/>
    </location>
</feature>
<dbReference type="SUPFAM" id="SSF53448">
    <property type="entry name" value="Nucleotide-diphospho-sugar transferases"/>
    <property type="match status" value="1"/>
</dbReference>
<organism evidence="6 7">
    <name type="scientific">Candidatus Woesebacteria bacterium RIFCSPHIGHO2_12_FULL_46_16</name>
    <dbReference type="NCBI Taxonomy" id="1802513"/>
    <lineage>
        <taxon>Bacteria</taxon>
        <taxon>Candidatus Woeseibacteriota</taxon>
    </lineage>
</organism>
<protein>
    <recommendedName>
        <fullName evidence="5">Glycosyltransferase 2-like domain-containing protein</fullName>
    </recommendedName>
</protein>
<comment type="similarity">
    <text evidence="1">Belongs to the glycosyltransferase 2 family.</text>
</comment>
<dbReference type="CDD" id="cd06423">
    <property type="entry name" value="CESA_like"/>
    <property type="match status" value="1"/>
</dbReference>
<gene>
    <name evidence="6" type="ORF">A3E46_00885</name>
</gene>
<reference evidence="6 7" key="1">
    <citation type="journal article" date="2016" name="Nat. Commun.">
        <title>Thousands of microbial genomes shed light on interconnected biogeochemical processes in an aquifer system.</title>
        <authorList>
            <person name="Anantharaman K."/>
            <person name="Brown C.T."/>
            <person name="Hug L.A."/>
            <person name="Sharon I."/>
            <person name="Castelle C.J."/>
            <person name="Probst A.J."/>
            <person name="Thomas B.C."/>
            <person name="Singh A."/>
            <person name="Wilkins M.J."/>
            <person name="Karaoz U."/>
            <person name="Brodie E.L."/>
            <person name="Williams K.H."/>
            <person name="Hubbard S.S."/>
            <person name="Banfield J.F."/>
        </authorList>
    </citation>
    <scope>NUCLEOTIDE SEQUENCE [LARGE SCALE GENOMIC DNA]</scope>
</reference>
<evidence type="ECO:0000256" key="1">
    <source>
        <dbReference type="ARBA" id="ARBA00006739"/>
    </source>
</evidence>
<name>A0A1F8AZU2_9BACT</name>
<evidence type="ECO:0000256" key="3">
    <source>
        <dbReference type="ARBA" id="ARBA00022679"/>
    </source>
</evidence>
<keyword evidence="3" id="KW-0808">Transferase</keyword>
<keyword evidence="4" id="KW-0812">Transmembrane</keyword>
<accession>A0A1F8AZU2</accession>
<keyword evidence="4" id="KW-0472">Membrane</keyword>
<sequence length="279" mass="31592">MKISVIIPTFNEEEVMGECLKSLVGQKDKDFEVIVVDDGSTDGTLDIIKRFDVGGLELMVLKQNHKGPAAARNLGAEKSRGEILVFVDADMTFDKNFLKNLVKPILGGKVQGTFSKYEYVSNWDNVWARCWNINQNWEKGRRHPKNYPDKQKVFRAITKKEFDRVGGFTPGGYTDDYSLFEKLGYMAVSAPGAIFYHENPSGLTEVFRQAKWSGKRKYKFGPLGYIIALIRASFPISVILGLIKAFINGESRFLLFKIVYDFGIFVGILEQLFLGKQTK</sequence>
<feature type="transmembrane region" description="Helical" evidence="4">
    <location>
        <begin position="223"/>
        <end position="247"/>
    </location>
</feature>